<accession>A0ABT4V6J3</accession>
<sequence length="441" mass="46372">MPTTPSPTADRRWRADLVALAVAVVVVVGSAAAGFLLNRAGGPLYADAAPLFGYWLPRVGPGTPLAIVTAGAVITWGPVLAARLPWGRLLVTGYLAGMVWTVSLALVDGWQNGIAGRLTEWTEYLHDVPRVTDIGAALRVFTDRILAGQPDSWTVHVSGHPPGALLSYVWLDRIGLGGGAWAAVVSMSVGQLAAVAVPVTVRALAGADAARATMPFLVLFPGAVWVGVSADGMFTGVSTTGIALLAIAATRRGLWAACAAVSAGVLLGFALFLSYGLVLLFPLVVVVVLWTRGARALLLAAAGVAGVVAVFAWYGFWWLDGYHLVVQRYHQGDFAQRPYEYWVFGNIGALLLSAGPFAAVAVRRAAVDRGAAAWLVLAATAAVLAADISGLSKAEVERIWLPFAVWFAVGAALLPDRQRRWWLAGQAMTALAVNHLIATSW</sequence>
<feature type="transmembrane region" description="Helical" evidence="1">
    <location>
        <begin position="216"/>
        <end position="249"/>
    </location>
</feature>
<evidence type="ECO:0008006" key="4">
    <source>
        <dbReference type="Google" id="ProtNLM"/>
    </source>
</evidence>
<keyword evidence="1" id="KW-0812">Transmembrane</keyword>
<feature type="transmembrane region" description="Helical" evidence="1">
    <location>
        <begin position="297"/>
        <end position="319"/>
    </location>
</feature>
<keyword evidence="1" id="KW-0472">Membrane</keyword>
<reference evidence="2 3" key="1">
    <citation type="submission" date="2022-11" db="EMBL/GenBank/DDBJ databases">
        <title>Draft genome sequence of Saccharopolyspora sp. WRP15-2 isolated from rhizosphere soils of wild rice in Thailand.</title>
        <authorList>
            <person name="Duangmal K."/>
            <person name="Kammanee S."/>
            <person name="Muangham S."/>
        </authorList>
    </citation>
    <scope>NUCLEOTIDE SEQUENCE [LARGE SCALE GENOMIC DNA]</scope>
    <source>
        <strain evidence="2 3">WRP15-2</strain>
    </source>
</reference>
<evidence type="ECO:0000313" key="2">
    <source>
        <dbReference type="EMBL" id="MDA3629591.1"/>
    </source>
</evidence>
<evidence type="ECO:0000313" key="3">
    <source>
        <dbReference type="Proteomes" id="UP001210380"/>
    </source>
</evidence>
<feature type="transmembrane region" description="Helical" evidence="1">
    <location>
        <begin position="261"/>
        <end position="290"/>
    </location>
</feature>
<feature type="transmembrane region" description="Helical" evidence="1">
    <location>
        <begin position="372"/>
        <end position="392"/>
    </location>
</feature>
<feature type="transmembrane region" description="Helical" evidence="1">
    <location>
        <begin position="398"/>
        <end position="414"/>
    </location>
</feature>
<comment type="caution">
    <text evidence="2">The sequence shown here is derived from an EMBL/GenBank/DDBJ whole genome shotgun (WGS) entry which is preliminary data.</text>
</comment>
<dbReference type="EMBL" id="JAQGLA010000071">
    <property type="protein sequence ID" value="MDA3629591.1"/>
    <property type="molecule type" value="Genomic_DNA"/>
</dbReference>
<feature type="transmembrane region" description="Helical" evidence="1">
    <location>
        <begin position="62"/>
        <end position="82"/>
    </location>
</feature>
<organism evidence="2 3">
    <name type="scientific">Saccharopolyspora oryzae</name>
    <dbReference type="NCBI Taxonomy" id="2997343"/>
    <lineage>
        <taxon>Bacteria</taxon>
        <taxon>Bacillati</taxon>
        <taxon>Actinomycetota</taxon>
        <taxon>Actinomycetes</taxon>
        <taxon>Pseudonocardiales</taxon>
        <taxon>Pseudonocardiaceae</taxon>
        <taxon>Saccharopolyspora</taxon>
    </lineage>
</organism>
<feature type="transmembrane region" description="Helical" evidence="1">
    <location>
        <begin position="180"/>
        <end position="204"/>
    </location>
</feature>
<dbReference type="Proteomes" id="UP001210380">
    <property type="component" value="Unassembled WGS sequence"/>
</dbReference>
<name>A0ABT4V6J3_9PSEU</name>
<feature type="transmembrane region" description="Helical" evidence="1">
    <location>
        <begin position="339"/>
        <end position="360"/>
    </location>
</feature>
<protein>
    <recommendedName>
        <fullName evidence="4">Integral membrane protein</fullName>
    </recommendedName>
</protein>
<keyword evidence="1" id="KW-1133">Transmembrane helix</keyword>
<evidence type="ECO:0000256" key="1">
    <source>
        <dbReference type="SAM" id="Phobius"/>
    </source>
</evidence>
<keyword evidence="3" id="KW-1185">Reference proteome</keyword>
<gene>
    <name evidence="2" type="ORF">OU415_29475</name>
</gene>
<feature type="transmembrane region" description="Helical" evidence="1">
    <location>
        <begin position="89"/>
        <end position="107"/>
    </location>
</feature>
<proteinExistence type="predicted"/>